<keyword evidence="2" id="KW-1185">Reference proteome</keyword>
<sequence length="169" mass="19092">MKYILILFLFFSSTASAQEPLKQTLSFGISGKVKNSSIITLDSLNTYQVNVIGDIRVTDHLGTFKHQDDQLKGVLLKDILSHIVLDANSPKLYSRFYFTCMGNDGYAVVYSWNELFNTEVGNHVFIIMEKNGIKADKMPESIQMTSASDFKTGRRYLHNLEKIVVGKVD</sequence>
<evidence type="ECO:0000313" key="1">
    <source>
        <dbReference type="EMBL" id="BAU52207.1"/>
    </source>
</evidence>
<dbReference type="AlphaFoldDB" id="A0A110B058"/>
<dbReference type="RefSeq" id="WP_096349556.1">
    <property type="nucleotide sequence ID" value="NZ_AP017313.1"/>
</dbReference>
<organism evidence="1 2">
    <name type="scientific">Mucilaginibacter gotjawali</name>
    <dbReference type="NCBI Taxonomy" id="1550579"/>
    <lineage>
        <taxon>Bacteria</taxon>
        <taxon>Pseudomonadati</taxon>
        <taxon>Bacteroidota</taxon>
        <taxon>Sphingobacteriia</taxon>
        <taxon>Sphingobacteriales</taxon>
        <taxon>Sphingobacteriaceae</taxon>
        <taxon>Mucilaginibacter</taxon>
    </lineage>
</organism>
<name>A0A110B058_9SPHI</name>
<dbReference type="EMBL" id="AP017313">
    <property type="protein sequence ID" value="BAU52207.1"/>
    <property type="molecule type" value="Genomic_DNA"/>
</dbReference>
<evidence type="ECO:0000313" key="2">
    <source>
        <dbReference type="Proteomes" id="UP000218263"/>
    </source>
</evidence>
<dbReference type="OrthoDB" id="5366082at2"/>
<accession>A0A110B058</accession>
<gene>
    <name evidence="1" type="ORF">MgSA37_00357</name>
</gene>
<proteinExistence type="predicted"/>
<dbReference type="Proteomes" id="UP000218263">
    <property type="component" value="Chromosome"/>
</dbReference>
<dbReference type="KEGG" id="mgot:MgSA37_00357"/>
<reference evidence="1 2" key="1">
    <citation type="submission" date="2015-12" db="EMBL/GenBank/DDBJ databases">
        <title>Genome sequence of Mucilaginibacter gotjawali.</title>
        <authorList>
            <person name="Lee J.S."/>
            <person name="Lee K.C."/>
            <person name="Kim K.K."/>
            <person name="Lee B.W."/>
        </authorList>
    </citation>
    <scope>NUCLEOTIDE SEQUENCE [LARGE SCALE GENOMIC DNA]</scope>
    <source>
        <strain evidence="1 2">SA3-7</strain>
    </source>
</reference>
<protein>
    <submittedName>
        <fullName evidence="1">Uncharacterized protein</fullName>
    </submittedName>
</protein>